<keyword evidence="2" id="KW-0813">Transport</keyword>
<evidence type="ECO:0000313" key="11">
    <source>
        <dbReference type="Proteomes" id="UP000198571"/>
    </source>
</evidence>
<dbReference type="PANTHER" id="PTHR23522">
    <property type="entry name" value="BLL5896 PROTEIN"/>
    <property type="match status" value="1"/>
</dbReference>
<name>A0A1H9WD82_9BACI</name>
<feature type="transmembrane region" description="Helical" evidence="8">
    <location>
        <begin position="70"/>
        <end position="88"/>
    </location>
</feature>
<evidence type="ECO:0000256" key="2">
    <source>
        <dbReference type="ARBA" id="ARBA00022448"/>
    </source>
</evidence>
<feature type="transmembrane region" description="Helical" evidence="8">
    <location>
        <begin position="94"/>
        <end position="112"/>
    </location>
</feature>
<organism evidence="10 11">
    <name type="scientific">Salipaludibacillus aurantiacus</name>
    <dbReference type="NCBI Taxonomy" id="1601833"/>
    <lineage>
        <taxon>Bacteria</taxon>
        <taxon>Bacillati</taxon>
        <taxon>Bacillota</taxon>
        <taxon>Bacilli</taxon>
        <taxon>Bacillales</taxon>
        <taxon>Bacillaceae</taxon>
    </lineage>
</organism>
<evidence type="ECO:0000259" key="9">
    <source>
        <dbReference type="PROSITE" id="PS50850"/>
    </source>
</evidence>
<feature type="transmembrane region" description="Helical" evidence="8">
    <location>
        <begin position="158"/>
        <end position="176"/>
    </location>
</feature>
<feature type="transmembrane region" description="Helical" evidence="8">
    <location>
        <begin position="133"/>
        <end position="152"/>
    </location>
</feature>
<dbReference type="RefSeq" id="WP_093054558.1">
    <property type="nucleotide sequence ID" value="NZ_FOGT01000016.1"/>
</dbReference>
<feature type="transmembrane region" description="Helical" evidence="8">
    <location>
        <begin position="235"/>
        <end position="255"/>
    </location>
</feature>
<dbReference type="AlphaFoldDB" id="A0A1H9WD82"/>
<feature type="domain" description="Major facilitator superfamily (MFS) profile" evidence="9">
    <location>
        <begin position="1"/>
        <end position="180"/>
    </location>
</feature>
<evidence type="ECO:0000256" key="7">
    <source>
        <dbReference type="ARBA" id="ARBA00023136"/>
    </source>
</evidence>
<dbReference type="PROSITE" id="PS50850">
    <property type="entry name" value="MFS"/>
    <property type="match status" value="1"/>
</dbReference>
<dbReference type="Proteomes" id="UP000198571">
    <property type="component" value="Unassembled WGS sequence"/>
</dbReference>
<evidence type="ECO:0000256" key="1">
    <source>
        <dbReference type="ARBA" id="ARBA00004429"/>
    </source>
</evidence>
<evidence type="ECO:0000256" key="3">
    <source>
        <dbReference type="ARBA" id="ARBA00022475"/>
    </source>
</evidence>
<keyword evidence="11" id="KW-1185">Reference proteome</keyword>
<keyword evidence="4" id="KW-0997">Cell inner membrane</keyword>
<dbReference type="GO" id="GO:0022857">
    <property type="term" value="F:transmembrane transporter activity"/>
    <property type="evidence" value="ECO:0007669"/>
    <property type="project" value="InterPro"/>
</dbReference>
<evidence type="ECO:0000256" key="5">
    <source>
        <dbReference type="ARBA" id="ARBA00022692"/>
    </source>
</evidence>
<dbReference type="GO" id="GO:0005886">
    <property type="term" value="C:plasma membrane"/>
    <property type="evidence" value="ECO:0007669"/>
    <property type="project" value="UniProtKB-SubCell"/>
</dbReference>
<dbReference type="PIRSF" id="PIRSF004925">
    <property type="entry name" value="HcaT"/>
    <property type="match status" value="1"/>
</dbReference>
<feature type="transmembrane region" description="Helical" evidence="8">
    <location>
        <begin position="12"/>
        <end position="33"/>
    </location>
</feature>
<keyword evidence="5 8" id="KW-0812">Transmembrane</keyword>
<dbReference type="InterPro" id="IPR024989">
    <property type="entry name" value="MFS_assoc_dom"/>
</dbReference>
<reference evidence="11" key="1">
    <citation type="submission" date="2016-10" db="EMBL/GenBank/DDBJ databases">
        <authorList>
            <person name="Varghese N."/>
            <person name="Submissions S."/>
        </authorList>
    </citation>
    <scope>NUCLEOTIDE SEQUENCE [LARGE SCALE GENOMIC DNA]</scope>
    <source>
        <strain evidence="11">S9</strain>
    </source>
</reference>
<feature type="transmembrane region" description="Helical" evidence="8">
    <location>
        <begin position="262"/>
        <end position="279"/>
    </location>
</feature>
<comment type="subcellular location">
    <subcellularLocation>
        <location evidence="1">Cell inner membrane</location>
        <topology evidence="1">Multi-pass membrane protein</topology>
    </subcellularLocation>
</comment>
<feature type="transmembrane region" description="Helical" evidence="8">
    <location>
        <begin position="197"/>
        <end position="215"/>
    </location>
</feature>
<feature type="transmembrane region" description="Helical" evidence="8">
    <location>
        <begin position="39"/>
        <end position="58"/>
    </location>
</feature>
<dbReference type="EMBL" id="FOGT01000016">
    <property type="protein sequence ID" value="SES31896.1"/>
    <property type="molecule type" value="Genomic_DNA"/>
</dbReference>
<dbReference type="Gene3D" id="1.20.1250.20">
    <property type="entry name" value="MFS general substrate transporter like domains"/>
    <property type="match status" value="2"/>
</dbReference>
<dbReference type="Pfam" id="PF12832">
    <property type="entry name" value="MFS_1_like"/>
    <property type="match status" value="1"/>
</dbReference>
<gene>
    <name evidence="10" type="ORF">SAMN05518684_11646</name>
</gene>
<dbReference type="SUPFAM" id="SSF103473">
    <property type="entry name" value="MFS general substrate transporter"/>
    <property type="match status" value="1"/>
</dbReference>
<proteinExistence type="predicted"/>
<evidence type="ECO:0000256" key="4">
    <source>
        <dbReference type="ARBA" id="ARBA00022519"/>
    </source>
</evidence>
<dbReference type="InterPro" id="IPR036259">
    <property type="entry name" value="MFS_trans_sf"/>
</dbReference>
<keyword evidence="7 8" id="KW-0472">Membrane</keyword>
<dbReference type="InterPro" id="IPR020846">
    <property type="entry name" value="MFS_dom"/>
</dbReference>
<dbReference type="STRING" id="1601833.SAMN05518684_11646"/>
<dbReference type="InterPro" id="IPR026032">
    <property type="entry name" value="HcaT-like"/>
</dbReference>
<evidence type="ECO:0000313" key="10">
    <source>
        <dbReference type="EMBL" id="SES31896.1"/>
    </source>
</evidence>
<accession>A0A1H9WD82</accession>
<dbReference type="OrthoDB" id="1650886at2"/>
<feature type="transmembrane region" description="Helical" evidence="8">
    <location>
        <begin position="324"/>
        <end position="346"/>
    </location>
</feature>
<evidence type="ECO:0000256" key="8">
    <source>
        <dbReference type="SAM" id="Phobius"/>
    </source>
</evidence>
<keyword evidence="6 8" id="KW-1133">Transmembrane helix</keyword>
<dbReference type="PANTHER" id="PTHR23522:SF10">
    <property type="entry name" value="3-PHENYLPROPIONIC ACID TRANSPORTER-RELATED"/>
    <property type="match status" value="1"/>
</dbReference>
<protein>
    <recommendedName>
        <fullName evidence="9">Major facilitator superfamily (MFS) profile domain-containing protein</fullName>
    </recommendedName>
</protein>
<keyword evidence="3" id="KW-1003">Cell membrane</keyword>
<feature type="transmembrane region" description="Helical" evidence="8">
    <location>
        <begin position="352"/>
        <end position="375"/>
    </location>
</feature>
<sequence length="389" mass="43215">MKSVWKLKGMLFFFHSSMTILISYLPIYFQYLGLTGNEIGILLAVGPAAAIIAQPFWGFMSDRWKTVKRVLLLCLSSALAIGFIVFQIAEFILLIPIVYIFFSFMSPAGGLGDSLAQKVSIQRGVSFGSIRMWGSLGFASASLTGGYILSSIGIANIYYVYASFLLIALVFTYMAPDSEPSKKPVQLRKAVKLLKERQLVIFLMLILSISLTHRMNDSFIGLYIIELGGNESVIGLAWFIGVATEALVFALSVYWLRGYHPLTYIIIAASIYTARWLLMSLVPDATYLLFLQFMHGLAFGIFYLTGFQFASKLVPEELQSTGHLLFISVFFGISGVIGSVLGGAVIDQFDVRTLYTLMFGMALIGLVSSFVYRYFYLKREREEQAASGS</sequence>
<feature type="transmembrane region" description="Helical" evidence="8">
    <location>
        <begin position="285"/>
        <end position="304"/>
    </location>
</feature>
<evidence type="ECO:0000256" key="6">
    <source>
        <dbReference type="ARBA" id="ARBA00022989"/>
    </source>
</evidence>